<dbReference type="SUPFAM" id="SSF48371">
    <property type="entry name" value="ARM repeat"/>
    <property type="match status" value="1"/>
</dbReference>
<dbReference type="InterPro" id="IPR016024">
    <property type="entry name" value="ARM-type_fold"/>
</dbReference>
<organism evidence="2 3">
    <name type="scientific">Microthlaspi erraticum</name>
    <dbReference type="NCBI Taxonomy" id="1685480"/>
    <lineage>
        <taxon>Eukaryota</taxon>
        <taxon>Viridiplantae</taxon>
        <taxon>Streptophyta</taxon>
        <taxon>Embryophyta</taxon>
        <taxon>Tracheophyta</taxon>
        <taxon>Spermatophyta</taxon>
        <taxon>Magnoliopsida</taxon>
        <taxon>eudicotyledons</taxon>
        <taxon>Gunneridae</taxon>
        <taxon>Pentapetalae</taxon>
        <taxon>rosids</taxon>
        <taxon>malvids</taxon>
        <taxon>Brassicales</taxon>
        <taxon>Brassicaceae</taxon>
        <taxon>Coluteocarpeae</taxon>
        <taxon>Microthlaspi</taxon>
    </lineage>
</organism>
<dbReference type="AlphaFoldDB" id="A0A6D2K1M0"/>
<dbReference type="Gene3D" id="1.25.10.10">
    <property type="entry name" value="Leucine-rich Repeat Variant"/>
    <property type="match status" value="1"/>
</dbReference>
<accession>A0A6D2K1M0</accession>
<dbReference type="EMBL" id="CACVBM020001261">
    <property type="protein sequence ID" value="CAA7042041.1"/>
    <property type="molecule type" value="Genomic_DNA"/>
</dbReference>
<reference evidence="2" key="1">
    <citation type="submission" date="2020-01" db="EMBL/GenBank/DDBJ databases">
        <authorList>
            <person name="Mishra B."/>
        </authorList>
    </citation>
    <scope>NUCLEOTIDE SEQUENCE [LARGE SCALE GENOMIC DNA]</scope>
</reference>
<dbReference type="GO" id="GO:0000796">
    <property type="term" value="C:condensin complex"/>
    <property type="evidence" value="ECO:0007669"/>
    <property type="project" value="TreeGrafter"/>
</dbReference>
<protein>
    <submittedName>
        <fullName evidence="2">Uncharacterized protein</fullName>
    </submittedName>
</protein>
<proteinExistence type="predicted"/>
<sequence length="1224" mass="136378">MEKRLRSSLKTSAEEFLSSAVKLTLKSSKPSLKTIIFAVKPSSGLSSSLPLALHNSILSHTESFQKAAKDGDNPYLPSPSDSPPLKRQRGNGSGSGPLPDSDLDQRRQQILASLQVLSHVLHLCLLSPKKAFSTSDILPAAQALHNNLILFESDSVLCLEIAAICEVWWKEGLLERETLISQSLPFLLSRSLTLKKKVDVHRVYMLREAFTLFDFEDESIEDLRMLLMRCVVSPVYVKTEDGQRFVSFAFGLSRQLMKSGLAVVKAQIPFGRKSVLEGFGAILFRAWREVEEDLKGEIEDGFLQGMIDSAIHASSCAFAASLRRVLGGFIGQRTTQGVEKLLFSLAEPMIFRSLQVANSNVRLNALHLLLDLFPMEDPDATKEVKDTLLDKQFYLLEKLMSDECPDVRSVAVEGLCRVFYLYWEVIPSSTITKIITKISDDMSHESCSEVRLSTVNGITYLLGNPHSHAILEVLLPRLGHLLLDNVTSVRLAMVDLLLLLRDLRTFQFNTVVSLDVLLSVLASEQTHVAKGIARLLMPSYFPSTKKAEEACTRCRTLINRNPTAGARFCEFLVSLGATVQSALQLLGFFLNSVLSGDKLEENQIEGLLLASYYLCKDLVADSGCMASLKELLPGQKLKSLLAFSPTAQAQSAVFDILAMVSPDTVSDVLEDCMTLIVNCGGLPGDAGRQTEMRSVHKLLLSSNAFSDLIRTFTSIMQKAAYRCQINFGSEVERKNVYSMTRKESKSSGKSSARWKHVSGKNAISFEEDYSLAVGIAWQIKDLLIIEDAREAILESDIEELFLALKVVCQTSIRQASHSECMDVYPVMAYTSLALHMSLQNLNTEAQKNDTRNAGNVLDQTMDHILGFTDELFQACESGTPSTISLDANVSKKPKTRFSSSRNDASEGSKKGVVVNKVKMLTAILKFCVECTEMDLASHFQARMLKFTSAYLKYAISICNHHSTGKLELEDADIKDLLLCIKSSTSYAGKLINLVMRQTSEASPLLFETFDLANALLHLFTTVEISLGSVYALRVLTALNPWIPDLVLALGPCFINNSLEEESSYTSSFKHVKLCFPSWLITFAKIELHETDETSDSHLQLPGFKKLISTVVTLVKGNSHVVDGIGYVLLICSAVCIEKKDYNTALGLLHFLCVRLVKREDREWKDLDTMLVSLPRIYPIIEREIGEERDEDELKSLEAAREWLQPVWMYHVYETGRFRMMEEEE</sequence>
<keyword evidence="3" id="KW-1185">Reference proteome</keyword>
<dbReference type="GO" id="GO:0000070">
    <property type="term" value="P:mitotic sister chromatid segregation"/>
    <property type="evidence" value="ECO:0007669"/>
    <property type="project" value="TreeGrafter"/>
</dbReference>
<dbReference type="GO" id="GO:0005634">
    <property type="term" value="C:nucleus"/>
    <property type="evidence" value="ECO:0007669"/>
    <property type="project" value="InterPro"/>
</dbReference>
<evidence type="ECO:0000313" key="2">
    <source>
        <dbReference type="EMBL" id="CAA7042041.1"/>
    </source>
</evidence>
<name>A0A6D2K1M0_9BRAS</name>
<gene>
    <name evidence="2" type="ORF">MERR_LOCUS29276</name>
</gene>
<dbReference type="OrthoDB" id="10062843at2759"/>
<evidence type="ECO:0000313" key="3">
    <source>
        <dbReference type="Proteomes" id="UP000467841"/>
    </source>
</evidence>
<dbReference type="Proteomes" id="UP000467841">
    <property type="component" value="Unassembled WGS sequence"/>
</dbReference>
<dbReference type="InterPro" id="IPR011989">
    <property type="entry name" value="ARM-like"/>
</dbReference>
<feature type="region of interest" description="Disordered" evidence="1">
    <location>
        <begin position="67"/>
        <end position="102"/>
    </location>
</feature>
<dbReference type="PANTHER" id="PTHR16199">
    <property type="entry name" value="CONDENSIN-2 COMPLEX SUBUNIT G2"/>
    <property type="match status" value="1"/>
</dbReference>
<dbReference type="PANTHER" id="PTHR16199:SF4">
    <property type="entry name" value="CONDENSIN-2 COMPLEX SUBUNIT G2"/>
    <property type="match status" value="1"/>
</dbReference>
<dbReference type="Pfam" id="PF12422">
    <property type="entry name" value="Condensin2nSMC"/>
    <property type="match status" value="1"/>
</dbReference>
<dbReference type="InterPro" id="IPR024741">
    <property type="entry name" value="Condensin2_G2"/>
</dbReference>
<comment type="caution">
    <text evidence="2">The sequence shown here is derived from an EMBL/GenBank/DDBJ whole genome shotgun (WGS) entry which is preliminary data.</text>
</comment>
<evidence type="ECO:0000256" key="1">
    <source>
        <dbReference type="SAM" id="MobiDB-lite"/>
    </source>
</evidence>